<sequence>MENQEIFKIMTSIRAFFIQYFWGEKMPRVQYTDSDVALMARMMRAEAEGEGKQGMLYVGNIIVNRAQADCLDFRDVRSIRDVIYHVQGGNYSFEAVQKGNLFYNRARSTEKRLAKKNLDFWRQHPAKYGLWYFNPSGPCPPTWYGQPFAGQFKNHCFYEPEAGTCDSVYRG</sequence>
<evidence type="ECO:0000313" key="3">
    <source>
        <dbReference type="Proteomes" id="UP000028868"/>
    </source>
</evidence>
<dbReference type="InterPro" id="IPR042047">
    <property type="entry name" value="SleB_dom1"/>
</dbReference>
<dbReference type="EMBL" id="CCDI010000004">
    <property type="protein sequence ID" value="CDQ25046.1"/>
    <property type="molecule type" value="Genomic_DNA"/>
</dbReference>
<evidence type="ECO:0000313" key="2">
    <source>
        <dbReference type="EMBL" id="CDQ25046.1"/>
    </source>
</evidence>
<dbReference type="Pfam" id="PF07486">
    <property type="entry name" value="Hydrolase_2"/>
    <property type="match status" value="1"/>
</dbReference>
<reference evidence="2 3" key="2">
    <citation type="submission" date="2014-05" db="EMBL/GenBank/DDBJ databases">
        <title>Draft genome sequence of Halobacillus karajensis HK-03.</title>
        <authorList>
            <person name="Khelaifia S."/>
            <person name="Croce O."/>
            <person name="Lagier J.C."/>
            <person name="Raoult D."/>
        </authorList>
    </citation>
    <scope>NUCLEOTIDE SEQUENCE [LARGE SCALE GENOMIC DNA]</scope>
    <source>
        <strain evidence="2 3">HD-03</strain>
    </source>
</reference>
<keyword evidence="2" id="KW-0378">Hydrolase</keyword>
<proteinExistence type="predicted"/>
<reference evidence="3" key="1">
    <citation type="submission" date="2014-03" db="EMBL/GenBank/DDBJ databases">
        <authorList>
            <person name="Urmite Genomes U."/>
        </authorList>
    </citation>
    <scope>NUCLEOTIDE SEQUENCE [LARGE SCALE GENOMIC DNA]</scope>
    <source>
        <strain evidence="3">HD-03</strain>
    </source>
</reference>
<organism evidence="2 3">
    <name type="scientific">Halobacillus karajensis</name>
    <dbReference type="NCBI Taxonomy" id="195088"/>
    <lineage>
        <taxon>Bacteria</taxon>
        <taxon>Bacillati</taxon>
        <taxon>Bacillota</taxon>
        <taxon>Bacilli</taxon>
        <taxon>Bacillales</taxon>
        <taxon>Bacillaceae</taxon>
        <taxon>Halobacillus</taxon>
    </lineage>
</organism>
<dbReference type="Gene3D" id="1.10.10.2520">
    <property type="entry name" value="Cell wall hydrolase SleB, domain 1"/>
    <property type="match status" value="1"/>
</dbReference>
<accession>A0A024P8I3</accession>
<dbReference type="GO" id="GO:0016787">
    <property type="term" value="F:hydrolase activity"/>
    <property type="evidence" value="ECO:0007669"/>
    <property type="project" value="UniProtKB-KW"/>
</dbReference>
<dbReference type="InterPro" id="IPR011105">
    <property type="entry name" value="Cell_wall_hydrolase_SleB"/>
</dbReference>
<comment type="caution">
    <text evidence="2">The sequence shown here is derived from an EMBL/GenBank/DDBJ whole genome shotgun (WGS) entry which is preliminary data.</text>
</comment>
<keyword evidence="3" id="KW-1185">Reference proteome</keyword>
<dbReference type="AlphaFoldDB" id="A0A024P8I3"/>
<protein>
    <submittedName>
        <fullName evidence="2">Cell wall hydrolase CwlJ</fullName>
    </submittedName>
</protein>
<evidence type="ECO:0000259" key="1">
    <source>
        <dbReference type="Pfam" id="PF07486"/>
    </source>
</evidence>
<name>A0A024P8I3_9BACI</name>
<dbReference type="Proteomes" id="UP000028868">
    <property type="component" value="Unassembled WGS sequence"/>
</dbReference>
<gene>
    <name evidence="2" type="primary">cwlJ</name>
    <name evidence="2" type="ORF">BN983_03351</name>
</gene>
<feature type="domain" description="Cell wall hydrolase SleB" evidence="1">
    <location>
        <begin position="49"/>
        <end position="158"/>
    </location>
</feature>